<feature type="region of interest" description="Disordered" evidence="5">
    <location>
        <begin position="22"/>
        <end position="47"/>
    </location>
</feature>
<dbReference type="AlphaFoldDB" id="A0A317FBY1"/>
<evidence type="ECO:0000259" key="6">
    <source>
        <dbReference type="PROSITE" id="PS51007"/>
    </source>
</evidence>
<accession>A0A317FBY1</accession>
<comment type="caution">
    <text evidence="7">The sequence shown here is derived from an EMBL/GenBank/DDBJ whole genome shotgun (WGS) entry which is preliminary data.</text>
</comment>
<dbReference type="GO" id="GO:0020037">
    <property type="term" value="F:heme binding"/>
    <property type="evidence" value="ECO:0007669"/>
    <property type="project" value="InterPro"/>
</dbReference>
<evidence type="ECO:0000313" key="8">
    <source>
        <dbReference type="Proteomes" id="UP000245765"/>
    </source>
</evidence>
<feature type="domain" description="Cytochrome c" evidence="6">
    <location>
        <begin position="72"/>
        <end position="163"/>
    </location>
</feature>
<dbReference type="InterPro" id="IPR009056">
    <property type="entry name" value="Cyt_c-like_dom"/>
</dbReference>
<reference evidence="8" key="1">
    <citation type="submission" date="2018-05" db="EMBL/GenBank/DDBJ databases">
        <authorList>
            <person name="Du Z."/>
            <person name="Wang X."/>
        </authorList>
    </citation>
    <scope>NUCLEOTIDE SEQUENCE [LARGE SCALE GENOMIC DNA]</scope>
    <source>
        <strain evidence="8">CQN31</strain>
    </source>
</reference>
<evidence type="ECO:0000256" key="1">
    <source>
        <dbReference type="ARBA" id="ARBA00022617"/>
    </source>
</evidence>
<dbReference type="Proteomes" id="UP000245765">
    <property type="component" value="Unassembled WGS sequence"/>
</dbReference>
<evidence type="ECO:0000256" key="5">
    <source>
        <dbReference type="SAM" id="MobiDB-lite"/>
    </source>
</evidence>
<dbReference type="GO" id="GO:0009055">
    <property type="term" value="F:electron transfer activity"/>
    <property type="evidence" value="ECO:0007669"/>
    <property type="project" value="InterPro"/>
</dbReference>
<dbReference type="EMBL" id="QGNA01000004">
    <property type="protein sequence ID" value="PWS36003.1"/>
    <property type="molecule type" value="Genomic_DNA"/>
</dbReference>
<evidence type="ECO:0000256" key="2">
    <source>
        <dbReference type="ARBA" id="ARBA00022723"/>
    </source>
</evidence>
<keyword evidence="3 4" id="KW-0408">Iron</keyword>
<dbReference type="Pfam" id="PF00034">
    <property type="entry name" value="Cytochrom_C"/>
    <property type="match status" value="1"/>
</dbReference>
<dbReference type="GO" id="GO:0046872">
    <property type="term" value="F:metal ion binding"/>
    <property type="evidence" value="ECO:0007669"/>
    <property type="project" value="UniProtKB-KW"/>
</dbReference>
<keyword evidence="1 4" id="KW-0349">Heme</keyword>
<evidence type="ECO:0000256" key="3">
    <source>
        <dbReference type="ARBA" id="ARBA00023004"/>
    </source>
</evidence>
<dbReference type="PROSITE" id="PS51007">
    <property type="entry name" value="CYTC"/>
    <property type="match status" value="1"/>
</dbReference>
<organism evidence="7 8">
    <name type="scientific">Falsiroseomonas bella</name>
    <dbReference type="NCBI Taxonomy" id="2184016"/>
    <lineage>
        <taxon>Bacteria</taxon>
        <taxon>Pseudomonadati</taxon>
        <taxon>Pseudomonadota</taxon>
        <taxon>Alphaproteobacteria</taxon>
        <taxon>Acetobacterales</taxon>
        <taxon>Roseomonadaceae</taxon>
        <taxon>Falsiroseomonas</taxon>
    </lineage>
</organism>
<dbReference type="SUPFAM" id="SSF46626">
    <property type="entry name" value="Cytochrome c"/>
    <property type="match status" value="1"/>
</dbReference>
<dbReference type="OrthoDB" id="9794982at2"/>
<dbReference type="InterPro" id="IPR036909">
    <property type="entry name" value="Cyt_c-like_dom_sf"/>
</dbReference>
<keyword evidence="8" id="KW-1185">Reference proteome</keyword>
<evidence type="ECO:0000313" key="7">
    <source>
        <dbReference type="EMBL" id="PWS36003.1"/>
    </source>
</evidence>
<name>A0A317FBY1_9PROT</name>
<evidence type="ECO:0000256" key="4">
    <source>
        <dbReference type="PROSITE-ProRule" id="PRU00433"/>
    </source>
</evidence>
<proteinExistence type="predicted"/>
<sequence>MGAYAAGGPAARRVAHVGAGRAALRSGDGGDARRAAPRAVHGQTRGSVSVSRTVLLGTVLAAGGAAAQDASGDAATGRALAAAHGCTACHVIPGLRGLGSHVGPSLAGIGGGRYIAGVLPNTPENLVRWLRDPPAVAPGTAMPALGLDEATARHIAAFLATLR</sequence>
<protein>
    <recommendedName>
        <fullName evidence="6">Cytochrome c domain-containing protein</fullName>
    </recommendedName>
</protein>
<dbReference type="Gene3D" id="1.10.760.10">
    <property type="entry name" value="Cytochrome c-like domain"/>
    <property type="match status" value="1"/>
</dbReference>
<keyword evidence="2 4" id="KW-0479">Metal-binding</keyword>
<gene>
    <name evidence="7" type="ORF">DFH01_17825</name>
</gene>